<sequence>MSSNVYIPPVGALVDVRYLYAHPEGKLHISTYKGVRDDLDLSACSTAQLKDKAGDPLPFFASKNMSFLQV</sequence>
<proteinExistence type="predicted"/>
<gene>
    <name evidence="1" type="ORF">IV454_26165</name>
</gene>
<keyword evidence="2" id="KW-1185">Reference proteome</keyword>
<protein>
    <submittedName>
        <fullName evidence="1">Uncharacterized protein</fullName>
    </submittedName>
</protein>
<accession>A0AA48WCF1</accession>
<dbReference type="EMBL" id="CP065053">
    <property type="protein sequence ID" value="QPI48939.1"/>
    <property type="molecule type" value="Genomic_DNA"/>
</dbReference>
<evidence type="ECO:0000313" key="1">
    <source>
        <dbReference type="EMBL" id="QPI48939.1"/>
    </source>
</evidence>
<organism evidence="1 2">
    <name type="scientific">Massilia antarctica</name>
    <dbReference type="NCBI Taxonomy" id="2765360"/>
    <lineage>
        <taxon>Bacteria</taxon>
        <taxon>Pseudomonadati</taxon>
        <taxon>Pseudomonadota</taxon>
        <taxon>Betaproteobacteria</taxon>
        <taxon>Burkholderiales</taxon>
        <taxon>Oxalobacteraceae</taxon>
        <taxon>Telluria group</taxon>
        <taxon>Massilia</taxon>
    </lineage>
</organism>
<reference evidence="1 2" key="1">
    <citation type="submission" date="2020-11" db="EMBL/GenBank/DDBJ databases">
        <authorList>
            <person name="Sun Q."/>
        </authorList>
    </citation>
    <scope>NUCLEOTIDE SEQUENCE [LARGE SCALE GENOMIC DNA]</scope>
    <source>
        <strain evidence="1 2">P8398</strain>
    </source>
</reference>
<dbReference type="RefSeq" id="WP_206088548.1">
    <property type="nucleotide sequence ID" value="NZ_CP065053.1"/>
</dbReference>
<evidence type="ECO:0000313" key="2">
    <source>
        <dbReference type="Proteomes" id="UP000662888"/>
    </source>
</evidence>
<dbReference type="Proteomes" id="UP000662888">
    <property type="component" value="Chromosome"/>
</dbReference>
<name>A0AA48WCF1_9BURK</name>